<sequence>MSWSGSFEEEEWLAKSAVGVLKDFGNLESVNKKLEDRSFMYSLTYMGGKHIMWSFESSYERDGFLGSKVGEVLWIDVKTEFKKRLDCGRLLVLAPLEAHLSCEINVTMGNVSFPVKLVEHQIPTTDEWINKVLVLKPWFSNLKGDSDKEVFEMVSPFLGKKGSYEGVCRHDRGRASGTEKGVGKSNDMMDCRKAVREFSSSSKMERKEVSGDRGFSDKGKGRWSQRLKPTSKQPRVAGAVKIDKKRVYSTESSQEGLDSSDLGFSSDFGPGPNYMFHRGECSKKRSEKRKSASGPGDGPYMLDYNKVERIRSKWVFRDSKFYSGGVDNVGPTKKELKCGKKAGMENKADQSNGVAQFSDSYVRNSSSVQEVLETQFTNN</sequence>
<evidence type="ECO:0000313" key="2">
    <source>
        <dbReference type="EMBL" id="KAK0576328.1"/>
    </source>
</evidence>
<protein>
    <submittedName>
        <fullName evidence="2">Uncharacterized protein</fullName>
    </submittedName>
</protein>
<comment type="caution">
    <text evidence="2">The sequence shown here is derived from an EMBL/GenBank/DDBJ whole genome shotgun (WGS) entry which is preliminary data.</text>
</comment>
<feature type="compositionally biased region" description="Basic and acidic residues" evidence="1">
    <location>
        <begin position="203"/>
        <end position="220"/>
    </location>
</feature>
<accession>A0AA39VFK2</accession>
<dbReference type="AlphaFoldDB" id="A0AA39VFK2"/>
<dbReference type="Proteomes" id="UP001168877">
    <property type="component" value="Unassembled WGS sequence"/>
</dbReference>
<evidence type="ECO:0000313" key="3">
    <source>
        <dbReference type="Proteomes" id="UP001168877"/>
    </source>
</evidence>
<reference evidence="2" key="1">
    <citation type="journal article" date="2022" name="Plant J.">
        <title>Strategies of tolerance reflected in two North American maple genomes.</title>
        <authorList>
            <person name="McEvoy S.L."/>
            <person name="Sezen U.U."/>
            <person name="Trouern-Trend A."/>
            <person name="McMahon S.M."/>
            <person name="Schaberg P.G."/>
            <person name="Yang J."/>
            <person name="Wegrzyn J.L."/>
            <person name="Swenson N.G."/>
        </authorList>
    </citation>
    <scope>NUCLEOTIDE SEQUENCE</scope>
    <source>
        <strain evidence="2">NS2018</strain>
    </source>
</reference>
<keyword evidence="3" id="KW-1185">Reference proteome</keyword>
<proteinExistence type="predicted"/>
<gene>
    <name evidence="2" type="ORF">LWI29_015504</name>
</gene>
<reference evidence="2" key="2">
    <citation type="submission" date="2023-06" db="EMBL/GenBank/DDBJ databases">
        <authorList>
            <person name="Swenson N.G."/>
            <person name="Wegrzyn J.L."/>
            <person name="Mcevoy S.L."/>
        </authorList>
    </citation>
    <scope>NUCLEOTIDE SEQUENCE</scope>
    <source>
        <strain evidence="2">NS2018</strain>
        <tissue evidence="2">Leaf</tissue>
    </source>
</reference>
<organism evidence="2 3">
    <name type="scientific">Acer saccharum</name>
    <name type="common">Sugar maple</name>
    <dbReference type="NCBI Taxonomy" id="4024"/>
    <lineage>
        <taxon>Eukaryota</taxon>
        <taxon>Viridiplantae</taxon>
        <taxon>Streptophyta</taxon>
        <taxon>Embryophyta</taxon>
        <taxon>Tracheophyta</taxon>
        <taxon>Spermatophyta</taxon>
        <taxon>Magnoliopsida</taxon>
        <taxon>eudicotyledons</taxon>
        <taxon>Gunneridae</taxon>
        <taxon>Pentapetalae</taxon>
        <taxon>rosids</taxon>
        <taxon>malvids</taxon>
        <taxon>Sapindales</taxon>
        <taxon>Sapindaceae</taxon>
        <taxon>Hippocastanoideae</taxon>
        <taxon>Acereae</taxon>
        <taxon>Acer</taxon>
    </lineage>
</organism>
<dbReference type="EMBL" id="JAUESC010000386">
    <property type="protein sequence ID" value="KAK0576328.1"/>
    <property type="molecule type" value="Genomic_DNA"/>
</dbReference>
<evidence type="ECO:0000256" key="1">
    <source>
        <dbReference type="SAM" id="MobiDB-lite"/>
    </source>
</evidence>
<name>A0AA39VFK2_ACESA</name>
<feature type="region of interest" description="Disordered" evidence="1">
    <location>
        <begin position="200"/>
        <end position="298"/>
    </location>
</feature>
<feature type="compositionally biased region" description="Low complexity" evidence="1">
    <location>
        <begin position="256"/>
        <end position="269"/>
    </location>
</feature>